<reference evidence="6" key="1">
    <citation type="submission" date="2025-08" db="UniProtKB">
        <authorList>
            <consortium name="Ensembl"/>
        </authorList>
    </citation>
    <scope>IDENTIFICATION</scope>
</reference>
<name>A0A8C3C8T3_CAIMO</name>
<evidence type="ECO:0000259" key="4">
    <source>
        <dbReference type="PROSITE" id="PS50207"/>
    </source>
</evidence>
<evidence type="ECO:0000256" key="3">
    <source>
        <dbReference type="SAM" id="MobiDB-lite"/>
    </source>
</evidence>
<dbReference type="PANTHER" id="PTHR22576">
    <property type="entry name" value="MUCOSA ASSOCIATED LYMPHOID TISSUE LYMPHOMA TRANSLOCATION PROTEIN 1/PARACASPASE"/>
    <property type="match status" value="1"/>
</dbReference>
<dbReference type="PRINTS" id="PR00376">
    <property type="entry name" value="IL1BCENZYME"/>
</dbReference>
<reference evidence="6" key="2">
    <citation type="submission" date="2025-09" db="UniProtKB">
        <authorList>
            <consortium name="Ensembl"/>
        </authorList>
    </citation>
    <scope>IDENTIFICATION</scope>
</reference>
<evidence type="ECO:0000256" key="1">
    <source>
        <dbReference type="ARBA" id="ARBA00010134"/>
    </source>
</evidence>
<proteinExistence type="inferred from homology"/>
<dbReference type="GO" id="GO:0006508">
    <property type="term" value="P:proteolysis"/>
    <property type="evidence" value="ECO:0007669"/>
    <property type="project" value="InterPro"/>
</dbReference>
<feature type="domain" description="Caspase family p20" evidence="5">
    <location>
        <begin position="169"/>
        <end position="223"/>
    </location>
</feature>
<dbReference type="InterPro" id="IPR002138">
    <property type="entry name" value="Pept_C14_p10"/>
</dbReference>
<dbReference type="SUPFAM" id="SSF52129">
    <property type="entry name" value="Caspase-like"/>
    <property type="match status" value="1"/>
</dbReference>
<sequence>MPQHGAGQAKPGSHHRQHRFLQQCRRCGAWGPEGSQEGSGEAFEGTLRAQLQGEADAQHHGQRDGRPLPARYALLQHHHAPQSPASSQFPPLPLPWSERPVTARVAAQRQLGTLPRVRPRPFRVTPPWGSDLDRQGVPSTLWPQTGPQLAGLRFSCAPTECSREHGEFFVSIISSHGEEGAVFGSDCRPLQLTRIFRILSPQNCPVLAERPKVFFIQACRGGALDQGVSLETDSGQPEPCSFSEYLRIPPNTAVMFACSPGYGAFLNPSGSSFLQALLRALDGEERGLALGRLATRLNGDVALRFQARGTFEGCKQMPCFVTNLPREVFPFSAMSESRRLLPCPPPQGGPEEEERQPGCKKSQAM</sequence>
<dbReference type="Proteomes" id="UP000694556">
    <property type="component" value="Unassembled WGS sequence"/>
</dbReference>
<feature type="domain" description="Caspase family p10" evidence="4">
    <location>
        <begin position="270"/>
        <end position="332"/>
    </location>
</feature>
<dbReference type="PROSITE" id="PS50208">
    <property type="entry name" value="CASPASE_P20"/>
    <property type="match status" value="1"/>
</dbReference>
<dbReference type="AlphaFoldDB" id="A0A8C3C8T3"/>
<dbReference type="PANTHER" id="PTHR22576:SF41">
    <property type="entry name" value="CASPASE 14, APOPTOSIS-RELATED CYSTEINE PEPTIDASE"/>
    <property type="match status" value="1"/>
</dbReference>
<dbReference type="InterPro" id="IPR029030">
    <property type="entry name" value="Caspase-like_dom_sf"/>
</dbReference>
<organism evidence="6 7">
    <name type="scientific">Cairina moschata</name>
    <name type="common">Muscovy duck</name>
    <dbReference type="NCBI Taxonomy" id="8855"/>
    <lineage>
        <taxon>Eukaryota</taxon>
        <taxon>Metazoa</taxon>
        <taxon>Chordata</taxon>
        <taxon>Craniata</taxon>
        <taxon>Vertebrata</taxon>
        <taxon>Euteleostomi</taxon>
        <taxon>Archelosauria</taxon>
        <taxon>Archosauria</taxon>
        <taxon>Dinosauria</taxon>
        <taxon>Saurischia</taxon>
        <taxon>Theropoda</taxon>
        <taxon>Coelurosauria</taxon>
        <taxon>Aves</taxon>
        <taxon>Neognathae</taxon>
        <taxon>Galloanserae</taxon>
        <taxon>Anseriformes</taxon>
        <taxon>Anatidae</taxon>
        <taxon>Anatinae</taxon>
        <taxon>Cairina</taxon>
    </lineage>
</organism>
<dbReference type="InterPro" id="IPR015917">
    <property type="entry name" value="Pept_C14A"/>
</dbReference>
<feature type="region of interest" description="Disordered" evidence="3">
    <location>
        <begin position="339"/>
        <end position="365"/>
    </location>
</feature>
<dbReference type="PROSITE" id="PS50207">
    <property type="entry name" value="CASPASE_P10"/>
    <property type="match status" value="1"/>
</dbReference>
<dbReference type="Pfam" id="PF00656">
    <property type="entry name" value="Peptidase_C14"/>
    <property type="match status" value="1"/>
</dbReference>
<dbReference type="Gene3D" id="3.40.50.1460">
    <property type="match status" value="1"/>
</dbReference>
<accession>A0A8C3C8T3</accession>
<feature type="region of interest" description="Disordered" evidence="3">
    <location>
        <begin position="1"/>
        <end position="20"/>
    </location>
</feature>
<dbReference type="InterPro" id="IPR052039">
    <property type="entry name" value="Caspase-related_regulators"/>
</dbReference>
<evidence type="ECO:0000313" key="7">
    <source>
        <dbReference type="Proteomes" id="UP000694556"/>
    </source>
</evidence>
<evidence type="ECO:0000256" key="2">
    <source>
        <dbReference type="RuleBase" id="RU003971"/>
    </source>
</evidence>
<dbReference type="InterPro" id="IPR001309">
    <property type="entry name" value="Pept_C14_p20"/>
</dbReference>
<dbReference type="FunFam" id="3.40.50.1460:FF:000024">
    <property type="entry name" value="Caspase 21"/>
    <property type="match status" value="1"/>
</dbReference>
<comment type="similarity">
    <text evidence="1 2">Belongs to the peptidase C14A family.</text>
</comment>
<dbReference type="GO" id="GO:0004197">
    <property type="term" value="F:cysteine-type endopeptidase activity"/>
    <property type="evidence" value="ECO:0007669"/>
    <property type="project" value="InterPro"/>
</dbReference>
<protein>
    <submittedName>
        <fullName evidence="6">Retinol saturase</fullName>
    </submittedName>
</protein>
<evidence type="ECO:0000259" key="5">
    <source>
        <dbReference type="PROSITE" id="PS50208"/>
    </source>
</evidence>
<dbReference type="InterPro" id="IPR011600">
    <property type="entry name" value="Pept_C14_caspase"/>
</dbReference>
<keyword evidence="7" id="KW-1185">Reference proteome</keyword>
<dbReference type="SMART" id="SM00115">
    <property type="entry name" value="CASc"/>
    <property type="match status" value="1"/>
</dbReference>
<dbReference type="Ensembl" id="ENSCMMT00000019471.1">
    <property type="protein sequence ID" value="ENSCMMP00000017721.1"/>
    <property type="gene ID" value="ENSCMMG00000011254.1"/>
</dbReference>
<evidence type="ECO:0000313" key="6">
    <source>
        <dbReference type="Ensembl" id="ENSCMMP00000017721.1"/>
    </source>
</evidence>